<dbReference type="GO" id="GO:0006284">
    <property type="term" value="P:base-excision repair"/>
    <property type="evidence" value="ECO:0007669"/>
    <property type="project" value="InterPro"/>
</dbReference>
<dbReference type="InterPro" id="IPR003651">
    <property type="entry name" value="Endonuclease3_FeS-loop_motif"/>
</dbReference>
<evidence type="ECO:0000313" key="13">
    <source>
        <dbReference type="Proteomes" id="UP000218615"/>
    </source>
</evidence>
<keyword evidence="8" id="KW-0411">Iron-sulfur</keyword>
<dbReference type="InterPro" id="IPR011257">
    <property type="entry name" value="DNA_glycosylase"/>
</dbReference>
<dbReference type="Pfam" id="PF00730">
    <property type="entry name" value="HhH-GPD"/>
    <property type="match status" value="1"/>
</dbReference>
<evidence type="ECO:0000313" key="12">
    <source>
        <dbReference type="EMBL" id="SNQ60396.1"/>
    </source>
</evidence>
<dbReference type="CDD" id="cd00056">
    <property type="entry name" value="ENDO3c"/>
    <property type="match status" value="1"/>
</dbReference>
<dbReference type="Proteomes" id="UP000218615">
    <property type="component" value="Unassembled WGS sequence"/>
</dbReference>
<evidence type="ECO:0000256" key="2">
    <source>
        <dbReference type="ARBA" id="ARBA00008343"/>
    </source>
</evidence>
<dbReference type="EMBL" id="FZMP01000090">
    <property type="protein sequence ID" value="SNQ60396.1"/>
    <property type="molecule type" value="Genomic_DNA"/>
</dbReference>
<dbReference type="GO" id="GO:0032357">
    <property type="term" value="F:oxidized purine DNA binding"/>
    <property type="evidence" value="ECO:0007669"/>
    <property type="project" value="TreeGrafter"/>
</dbReference>
<accession>A0A284VM88</accession>
<dbReference type="InterPro" id="IPR004036">
    <property type="entry name" value="Endonuclease-III-like_CS2"/>
</dbReference>
<dbReference type="AlphaFoldDB" id="A0A284VM88"/>
<comment type="cofactor">
    <cofactor evidence="1">
        <name>[4Fe-4S] cluster</name>
        <dbReference type="ChEBI" id="CHEBI:49883"/>
    </cofactor>
</comment>
<dbReference type="InterPro" id="IPR044298">
    <property type="entry name" value="MIG/MutY"/>
</dbReference>
<name>A0A284VM88_9EURY</name>
<dbReference type="GO" id="GO:0034039">
    <property type="term" value="F:8-oxo-7,8-dihydroguanine DNA N-glycosylase activity"/>
    <property type="evidence" value="ECO:0007669"/>
    <property type="project" value="TreeGrafter"/>
</dbReference>
<keyword evidence="6 12" id="KW-0378">Hydrolase</keyword>
<keyword evidence="10 12" id="KW-0326">Glycosidase</keyword>
<evidence type="ECO:0000256" key="9">
    <source>
        <dbReference type="ARBA" id="ARBA00023204"/>
    </source>
</evidence>
<dbReference type="Gene3D" id="1.10.340.30">
    <property type="entry name" value="Hypothetical protein, domain 2"/>
    <property type="match status" value="1"/>
</dbReference>
<dbReference type="PANTHER" id="PTHR42944:SF1">
    <property type="entry name" value="ADENINE DNA GLYCOSYLASE"/>
    <property type="match status" value="1"/>
</dbReference>
<dbReference type="GO" id="GO:0035485">
    <property type="term" value="F:adenine/guanine mispair binding"/>
    <property type="evidence" value="ECO:0007669"/>
    <property type="project" value="TreeGrafter"/>
</dbReference>
<dbReference type="RefSeq" id="WP_096204735.1">
    <property type="nucleotide sequence ID" value="NZ_FZMP01000090.1"/>
</dbReference>
<dbReference type="PANTHER" id="PTHR42944">
    <property type="entry name" value="ADENINE DNA GLYCOSYLASE"/>
    <property type="match status" value="1"/>
</dbReference>
<dbReference type="InterPro" id="IPR003265">
    <property type="entry name" value="HhH-GPD_domain"/>
</dbReference>
<evidence type="ECO:0000256" key="8">
    <source>
        <dbReference type="ARBA" id="ARBA00023014"/>
    </source>
</evidence>
<dbReference type="GO" id="GO:0006298">
    <property type="term" value="P:mismatch repair"/>
    <property type="evidence" value="ECO:0007669"/>
    <property type="project" value="TreeGrafter"/>
</dbReference>
<dbReference type="Gene3D" id="1.10.1670.10">
    <property type="entry name" value="Helix-hairpin-Helix base-excision DNA repair enzymes (C-terminal)"/>
    <property type="match status" value="1"/>
</dbReference>
<dbReference type="GO" id="GO:0000701">
    <property type="term" value="F:purine-specific mismatch base pair DNA N-glycosylase activity"/>
    <property type="evidence" value="ECO:0007669"/>
    <property type="project" value="TreeGrafter"/>
</dbReference>
<evidence type="ECO:0000256" key="1">
    <source>
        <dbReference type="ARBA" id="ARBA00001966"/>
    </source>
</evidence>
<dbReference type="EC" id="3.2.2.-" evidence="12"/>
<keyword evidence="3" id="KW-0004">4Fe-4S</keyword>
<evidence type="ECO:0000259" key="11">
    <source>
        <dbReference type="SMART" id="SM00478"/>
    </source>
</evidence>
<evidence type="ECO:0000256" key="7">
    <source>
        <dbReference type="ARBA" id="ARBA00023004"/>
    </source>
</evidence>
<keyword evidence="4" id="KW-0479">Metal-binding</keyword>
<dbReference type="OrthoDB" id="206280at2157"/>
<protein>
    <submittedName>
        <fullName evidence="12">T/G-specific DNA glycosylase</fullName>
        <ecNumber evidence="12">3.2.2.-</ecNumber>
    </submittedName>
</protein>
<gene>
    <name evidence="12" type="ORF">MNV_180028</name>
</gene>
<dbReference type="InterPro" id="IPR023170">
    <property type="entry name" value="HhH_base_excis_C"/>
</dbReference>
<feature type="domain" description="HhH-GPD" evidence="11">
    <location>
        <begin position="54"/>
        <end position="204"/>
    </location>
</feature>
<evidence type="ECO:0000256" key="10">
    <source>
        <dbReference type="ARBA" id="ARBA00023295"/>
    </source>
</evidence>
<dbReference type="SMART" id="SM00478">
    <property type="entry name" value="ENDO3c"/>
    <property type="match status" value="1"/>
</dbReference>
<keyword evidence="7" id="KW-0408">Iron</keyword>
<keyword evidence="5" id="KW-0227">DNA damage</keyword>
<evidence type="ECO:0000256" key="6">
    <source>
        <dbReference type="ARBA" id="ARBA00022801"/>
    </source>
</evidence>
<sequence>MGSLSCNQIQNENTYRNIVENIRSGILKWGSKNLRDFPWRNTRDPYKILIAEIMLHRTNADQVKPVYEKFIEDFPDFESIVRAGSEKIMMEMRSLGLYWRSDFLYRLAEEVMEKYNGILPLEKKKLMELPGVGHYIASAILCFGYNLPEPILDTNTVRVIGRIFGIKITDSSRRSKKFYKIMQDIVLYEEPRRLSLSMIDFAALVCTAKNPRHDLCPLRDICCFYKTEVA</sequence>
<comment type="similarity">
    <text evidence="2">Belongs to the Nth/MutY family.</text>
</comment>
<dbReference type="SMART" id="SM00525">
    <property type="entry name" value="FES"/>
    <property type="match status" value="1"/>
</dbReference>
<reference evidence="13" key="1">
    <citation type="submission" date="2017-06" db="EMBL/GenBank/DDBJ databases">
        <authorList>
            <person name="Cremers G."/>
        </authorList>
    </citation>
    <scope>NUCLEOTIDE SEQUENCE [LARGE SCALE GENOMIC DNA]</scope>
</reference>
<evidence type="ECO:0000256" key="3">
    <source>
        <dbReference type="ARBA" id="ARBA00022485"/>
    </source>
</evidence>
<keyword evidence="13" id="KW-1185">Reference proteome</keyword>
<dbReference type="GO" id="GO:0051539">
    <property type="term" value="F:4 iron, 4 sulfur cluster binding"/>
    <property type="evidence" value="ECO:0007669"/>
    <property type="project" value="UniProtKB-KW"/>
</dbReference>
<dbReference type="GO" id="GO:0046872">
    <property type="term" value="F:metal ion binding"/>
    <property type="evidence" value="ECO:0007669"/>
    <property type="project" value="UniProtKB-KW"/>
</dbReference>
<dbReference type="PROSITE" id="PS01155">
    <property type="entry name" value="ENDONUCLEASE_III_2"/>
    <property type="match status" value="1"/>
</dbReference>
<evidence type="ECO:0000256" key="5">
    <source>
        <dbReference type="ARBA" id="ARBA00022763"/>
    </source>
</evidence>
<keyword evidence="9" id="KW-0234">DNA repair</keyword>
<proteinExistence type="inferred from homology"/>
<dbReference type="SUPFAM" id="SSF48150">
    <property type="entry name" value="DNA-glycosylase"/>
    <property type="match status" value="1"/>
</dbReference>
<evidence type="ECO:0000256" key="4">
    <source>
        <dbReference type="ARBA" id="ARBA00022723"/>
    </source>
</evidence>
<organism evidence="12 13">
    <name type="scientific">Candidatus Methanoperedens nitratireducens</name>
    <dbReference type="NCBI Taxonomy" id="1392998"/>
    <lineage>
        <taxon>Archaea</taxon>
        <taxon>Methanobacteriati</taxon>
        <taxon>Methanobacteriota</taxon>
        <taxon>Stenosarchaea group</taxon>
        <taxon>Methanomicrobia</taxon>
        <taxon>Methanosarcinales</taxon>
        <taxon>ANME-2 cluster</taxon>
        <taxon>Candidatus Methanoperedentaceae</taxon>
        <taxon>Candidatus Methanoperedens</taxon>
    </lineage>
</organism>
<dbReference type="Pfam" id="PF10576">
    <property type="entry name" value="EndIII_4Fe-2S"/>
    <property type="match status" value="1"/>
</dbReference>